<dbReference type="Pfam" id="PF02269">
    <property type="entry name" value="TFIID-18kDa"/>
    <property type="match status" value="1"/>
</dbReference>
<dbReference type="InterPro" id="IPR009072">
    <property type="entry name" value="Histone-fold"/>
</dbReference>
<name>G7DT03_MIXOS</name>
<sequence>MTKPGRSHYAAEIASMLFVFSEVKDPDEETVKMIEDVVRAQIVELIIQARALATKRGSRTISSEDLIFLTRHDRSKVNRLRTYLSWKEVRKRAKDTDAVDAGEVDVMDEQITTDKSAKAHKMRIKLPWEITTVFSDMLPDDSDAEEDEDDRIAYEDSKKRLRLADEHTRNMTREEYAHYAECRQASFVYRKGKRFREFIGYNTYVEGNPNDEVIDILGFLSYELVRAVCEQASQVHERSAALRIGLAGQVKTKLRSDSMESRKSRSMSVGARRKRARSDSHSPDVDFARALPLPPAGPFAPSDAATYTPSGEDTLDTSTTAAAQPSGATKRPARYMIPNDVETAYAEMQRSSASKRSSGLLNFRGGLVRNKLALFLEENEGGDHRV</sequence>
<accession>G7DT03</accession>
<reference evidence="8 9" key="2">
    <citation type="journal article" date="2012" name="Open Biol.">
        <title>Characteristics of nucleosomes and linker DNA regions on the genome of the basidiomycete Mixia osmundae revealed by mono- and dinucleosome mapping.</title>
        <authorList>
            <person name="Nishida H."/>
            <person name="Kondo S."/>
            <person name="Matsumoto T."/>
            <person name="Suzuki Y."/>
            <person name="Yoshikawa H."/>
            <person name="Taylor T.D."/>
            <person name="Sugiyama J."/>
        </authorList>
    </citation>
    <scope>NUCLEOTIDE SEQUENCE [LARGE SCALE GENOMIC DNA]</scope>
    <source>
        <strain evidence="9">CBS 9802 / IAM 14324 / JCM 22182 / KY 12970</strain>
    </source>
</reference>
<dbReference type="FunCoup" id="G7DT03">
    <property type="interactions" value="63"/>
</dbReference>
<dbReference type="GO" id="GO:0046982">
    <property type="term" value="F:protein heterodimerization activity"/>
    <property type="evidence" value="ECO:0007669"/>
    <property type="project" value="InterPro"/>
</dbReference>
<dbReference type="PANTHER" id="PTHR11380">
    <property type="entry name" value="TRANSCRIPTION INITIATION FACTOR TFIID/SUPT3-RELATED"/>
    <property type="match status" value="1"/>
</dbReference>
<dbReference type="AlphaFoldDB" id="G7DT03"/>
<feature type="compositionally biased region" description="Polar residues" evidence="7">
    <location>
        <begin position="305"/>
        <end position="327"/>
    </location>
</feature>
<evidence type="ECO:0008006" key="10">
    <source>
        <dbReference type="Google" id="ProtNLM"/>
    </source>
</evidence>
<dbReference type="GO" id="GO:0005634">
    <property type="term" value="C:nucleus"/>
    <property type="evidence" value="ECO:0007669"/>
    <property type="project" value="UniProtKB-SubCell"/>
</dbReference>
<dbReference type="OrthoDB" id="66982at2759"/>
<keyword evidence="9" id="KW-1185">Reference proteome</keyword>
<dbReference type="Gene3D" id="1.10.20.10">
    <property type="entry name" value="Histone, subunit A"/>
    <property type="match status" value="1"/>
</dbReference>
<keyword evidence="4" id="KW-0804">Transcription</keyword>
<evidence type="ECO:0000256" key="6">
    <source>
        <dbReference type="ARBA" id="ARBA00061274"/>
    </source>
</evidence>
<dbReference type="GO" id="GO:0006366">
    <property type="term" value="P:transcription by RNA polymerase II"/>
    <property type="evidence" value="ECO:0007669"/>
    <property type="project" value="InterPro"/>
</dbReference>
<evidence type="ECO:0000256" key="4">
    <source>
        <dbReference type="ARBA" id="ARBA00023163"/>
    </source>
</evidence>
<keyword evidence="2" id="KW-0805">Transcription regulation</keyword>
<dbReference type="HOGENOM" id="CLU_038706_2_0_1"/>
<evidence type="ECO:0000256" key="5">
    <source>
        <dbReference type="ARBA" id="ARBA00023242"/>
    </source>
</evidence>
<feature type="region of interest" description="Disordered" evidence="7">
    <location>
        <begin position="253"/>
        <end position="331"/>
    </location>
</feature>
<dbReference type="STRING" id="764103.G7DT03"/>
<evidence type="ECO:0000313" key="9">
    <source>
        <dbReference type="Proteomes" id="UP000009131"/>
    </source>
</evidence>
<dbReference type="GO" id="GO:0003712">
    <property type="term" value="F:transcription coregulator activity"/>
    <property type="evidence" value="ECO:0007669"/>
    <property type="project" value="TreeGrafter"/>
</dbReference>
<keyword evidence="5" id="KW-0539">Nucleus</keyword>
<dbReference type="SUPFAM" id="SSF47113">
    <property type="entry name" value="Histone-fold"/>
    <property type="match status" value="1"/>
</dbReference>
<dbReference type="InParanoid" id="G7DT03"/>
<dbReference type="GO" id="GO:0006357">
    <property type="term" value="P:regulation of transcription by RNA polymerase II"/>
    <property type="evidence" value="ECO:0007669"/>
    <property type="project" value="UniProtKB-ARBA"/>
</dbReference>
<evidence type="ECO:0000256" key="3">
    <source>
        <dbReference type="ARBA" id="ARBA00023159"/>
    </source>
</evidence>
<dbReference type="FunFam" id="1.10.20.10:FF:000023">
    <property type="entry name" value="transcription initiation protein SPT3 homolog"/>
    <property type="match status" value="1"/>
</dbReference>
<comment type="caution">
    <text evidence="8">The sequence shown here is derived from an EMBL/GenBank/DDBJ whole genome shotgun (WGS) entry which is preliminary data.</text>
</comment>
<comment type="similarity">
    <text evidence="6">Belongs to the SPT3 family.</text>
</comment>
<evidence type="ECO:0000256" key="2">
    <source>
        <dbReference type="ARBA" id="ARBA00023015"/>
    </source>
</evidence>
<gene>
    <name evidence="8" type="primary">Mo00359</name>
    <name evidence="8" type="ORF">E5Q_00359</name>
</gene>
<dbReference type="eggNOG" id="KOG3902">
    <property type="taxonomic scope" value="Eukaryota"/>
</dbReference>
<organism evidence="8 9">
    <name type="scientific">Mixia osmundae (strain CBS 9802 / IAM 14324 / JCM 22182 / KY 12970)</name>
    <dbReference type="NCBI Taxonomy" id="764103"/>
    <lineage>
        <taxon>Eukaryota</taxon>
        <taxon>Fungi</taxon>
        <taxon>Dikarya</taxon>
        <taxon>Basidiomycota</taxon>
        <taxon>Pucciniomycotina</taxon>
        <taxon>Mixiomycetes</taxon>
        <taxon>Mixiales</taxon>
        <taxon>Mixiaceae</taxon>
        <taxon>Mixia</taxon>
    </lineage>
</organism>
<dbReference type="CDD" id="cd22926">
    <property type="entry name" value="HFD_SPT3"/>
    <property type="match status" value="1"/>
</dbReference>
<dbReference type="PANTHER" id="PTHR11380:SF16">
    <property type="entry name" value="TRANSCRIPTION INITIATION PROTEIN SPT3 HOMOLOG"/>
    <property type="match status" value="1"/>
</dbReference>
<dbReference type="Proteomes" id="UP000009131">
    <property type="component" value="Unassembled WGS sequence"/>
</dbReference>
<keyword evidence="3" id="KW-0010">Activator</keyword>
<evidence type="ECO:0000256" key="7">
    <source>
        <dbReference type="SAM" id="MobiDB-lite"/>
    </source>
</evidence>
<reference evidence="8 9" key="1">
    <citation type="journal article" date="2011" name="J. Gen. Appl. Microbiol.">
        <title>Draft genome sequencing of the enigmatic basidiomycete Mixia osmundae.</title>
        <authorList>
            <person name="Nishida H."/>
            <person name="Nagatsuka Y."/>
            <person name="Sugiyama J."/>
        </authorList>
    </citation>
    <scope>NUCLEOTIDE SEQUENCE [LARGE SCALE GENOMIC DNA]</scope>
    <source>
        <strain evidence="9">CBS 9802 / IAM 14324 / JCM 22182 / KY 12970</strain>
    </source>
</reference>
<evidence type="ECO:0000256" key="1">
    <source>
        <dbReference type="ARBA" id="ARBA00004123"/>
    </source>
</evidence>
<dbReference type="GO" id="GO:0000124">
    <property type="term" value="C:SAGA complex"/>
    <property type="evidence" value="ECO:0007669"/>
    <property type="project" value="TreeGrafter"/>
</dbReference>
<proteinExistence type="inferred from homology"/>
<protein>
    <recommendedName>
        <fullName evidence="10">Transcription initiation protein SPT3</fullName>
    </recommendedName>
</protein>
<feature type="compositionally biased region" description="Basic and acidic residues" evidence="7">
    <location>
        <begin position="254"/>
        <end position="263"/>
    </location>
</feature>
<dbReference type="EMBL" id="BABT02000023">
    <property type="protein sequence ID" value="GAA93713.1"/>
    <property type="molecule type" value="Genomic_DNA"/>
</dbReference>
<dbReference type="InterPro" id="IPR003195">
    <property type="entry name" value="TFIID_TAF13"/>
</dbReference>
<evidence type="ECO:0000313" key="8">
    <source>
        <dbReference type="EMBL" id="GAA93713.1"/>
    </source>
</evidence>
<feature type="compositionally biased region" description="Basic and acidic residues" evidence="7">
    <location>
        <begin position="277"/>
        <end position="287"/>
    </location>
</feature>
<comment type="subcellular location">
    <subcellularLocation>
        <location evidence="1">Nucleus</location>
    </subcellularLocation>
</comment>